<sequence length="413" mass="42315">MSDNIALPHKGMGPWLATFLVAGNMIGSGLYLLPTSLAPFGSSSLIGWLAATAGALAIAGVFAILGRLRPQADGVLAYPKQSLHPVLGFVAWLAYWVSCWGGNVAVALAAVGYLESLIPGTSGSPAITLVILLAVLWLFTLVNLAGARSVARFGGATLVLGLIPVLAATILGLAQFSPEVFASSWNPSGQPLTHNLPPMMLLAFWAFLGLECANAAAAKVDNPGRNLPIAALGGVALAGGVYILACLAVQGVIPAEQLARSTAPFADVVARLAGPVAGVLVAVCATLKACGTLAGWILVTAETGRAGAHAGYLPKLVSEADPTATPRRGLILTGLLMTGAALLTVSPTLAKQFNTLIGLSVALFMLVYGLCAMALIRDARLIERPGARMAARVLALAALAFSAWVVWTWATSL</sequence>
<dbReference type="RefSeq" id="WP_307352000.1">
    <property type="nucleotide sequence ID" value="NZ_JAUSVS010000009.1"/>
</dbReference>
<evidence type="ECO:0000256" key="4">
    <source>
        <dbReference type="ARBA" id="ARBA00022475"/>
    </source>
</evidence>
<evidence type="ECO:0000256" key="9">
    <source>
        <dbReference type="SAM" id="Phobius"/>
    </source>
</evidence>
<evidence type="ECO:0000313" key="11">
    <source>
        <dbReference type="Proteomes" id="UP001228905"/>
    </source>
</evidence>
<keyword evidence="6 9" id="KW-1133">Transmembrane helix</keyword>
<keyword evidence="7 9" id="KW-0472">Membrane</keyword>
<accession>A0ABU0IVU3</accession>
<feature type="transmembrane region" description="Helical" evidence="9">
    <location>
        <begin position="153"/>
        <end position="176"/>
    </location>
</feature>
<evidence type="ECO:0000256" key="5">
    <source>
        <dbReference type="ARBA" id="ARBA00022692"/>
    </source>
</evidence>
<feature type="transmembrane region" description="Helical" evidence="9">
    <location>
        <begin position="12"/>
        <end position="33"/>
    </location>
</feature>
<dbReference type="PANTHER" id="PTHR42770:SF18">
    <property type="entry name" value="ARGININE_AGMATINE ANTIPORTER"/>
    <property type="match status" value="1"/>
</dbReference>
<evidence type="ECO:0000256" key="6">
    <source>
        <dbReference type="ARBA" id="ARBA00022989"/>
    </source>
</evidence>
<dbReference type="EMBL" id="JAUSVS010000009">
    <property type="protein sequence ID" value="MDQ0466130.1"/>
    <property type="molecule type" value="Genomic_DNA"/>
</dbReference>
<feature type="transmembrane region" description="Helical" evidence="9">
    <location>
        <begin position="126"/>
        <end position="146"/>
    </location>
</feature>
<feature type="transmembrane region" description="Helical" evidence="9">
    <location>
        <begin position="196"/>
        <end position="217"/>
    </location>
</feature>
<keyword evidence="5 9" id="KW-0812">Transmembrane</keyword>
<name>A0ABU0IVU3_9CAUL</name>
<feature type="transmembrane region" description="Helical" evidence="9">
    <location>
        <begin position="273"/>
        <end position="299"/>
    </location>
</feature>
<feature type="transmembrane region" description="Helical" evidence="9">
    <location>
        <begin position="86"/>
        <end position="114"/>
    </location>
</feature>
<dbReference type="Proteomes" id="UP001228905">
    <property type="component" value="Unassembled WGS sequence"/>
</dbReference>
<feature type="transmembrane region" description="Helical" evidence="9">
    <location>
        <begin position="389"/>
        <end position="410"/>
    </location>
</feature>
<gene>
    <name evidence="10" type="ORF">QO010_003923</name>
</gene>
<reference evidence="10 11" key="1">
    <citation type="submission" date="2023-07" db="EMBL/GenBank/DDBJ databases">
        <title>Genomic Encyclopedia of Type Strains, Phase IV (KMG-IV): sequencing the most valuable type-strain genomes for metagenomic binning, comparative biology and taxonomic classification.</title>
        <authorList>
            <person name="Goeker M."/>
        </authorList>
    </citation>
    <scope>NUCLEOTIDE SEQUENCE [LARGE SCALE GENOMIC DNA]</scope>
    <source>
        <strain evidence="10 11">DSM 18695</strain>
    </source>
</reference>
<dbReference type="PANTHER" id="PTHR42770">
    <property type="entry name" value="AMINO ACID TRANSPORTER-RELATED"/>
    <property type="match status" value="1"/>
</dbReference>
<evidence type="ECO:0000256" key="3">
    <source>
        <dbReference type="ARBA" id="ARBA00021069"/>
    </source>
</evidence>
<evidence type="ECO:0000256" key="1">
    <source>
        <dbReference type="ARBA" id="ARBA00004651"/>
    </source>
</evidence>
<feature type="transmembrane region" description="Helical" evidence="9">
    <location>
        <begin position="330"/>
        <end position="350"/>
    </location>
</feature>
<evidence type="ECO:0000256" key="2">
    <source>
        <dbReference type="ARBA" id="ARBA00008220"/>
    </source>
</evidence>
<feature type="transmembrane region" description="Helical" evidence="9">
    <location>
        <begin position="356"/>
        <end position="377"/>
    </location>
</feature>
<dbReference type="Gene3D" id="1.20.1740.10">
    <property type="entry name" value="Amino acid/polyamine transporter I"/>
    <property type="match status" value="1"/>
</dbReference>
<dbReference type="Pfam" id="PF13520">
    <property type="entry name" value="AA_permease_2"/>
    <property type="match status" value="1"/>
</dbReference>
<evidence type="ECO:0000256" key="7">
    <source>
        <dbReference type="ARBA" id="ARBA00023136"/>
    </source>
</evidence>
<evidence type="ECO:0000256" key="8">
    <source>
        <dbReference type="ARBA" id="ARBA00045636"/>
    </source>
</evidence>
<comment type="function">
    <text evidence="8">Major component of the acid-resistance (AR) system allowing enteric pathogens to survive the acidic environment in the stomach. Exchanges extracellular arginine for its intracellular decarboxylation product agmatine (Agm) thereby expelling intracellular protons. Probably undergoes several conformational states in order to translocate the substrate across the membrane; keeps the substrate accessible to only 1 side of the membrane at a time by opening and closing 3 membrane-internal gates.</text>
</comment>
<keyword evidence="11" id="KW-1185">Reference proteome</keyword>
<keyword evidence="4" id="KW-1003">Cell membrane</keyword>
<proteinExistence type="inferred from homology"/>
<dbReference type="InterPro" id="IPR002293">
    <property type="entry name" value="AA/rel_permease1"/>
</dbReference>
<protein>
    <recommendedName>
        <fullName evidence="3">Arginine/agmatine antiporter</fullName>
    </recommendedName>
</protein>
<evidence type="ECO:0000313" key="10">
    <source>
        <dbReference type="EMBL" id="MDQ0466130.1"/>
    </source>
</evidence>
<comment type="subcellular location">
    <subcellularLocation>
        <location evidence="1">Cell membrane</location>
        <topology evidence="1">Multi-pass membrane protein</topology>
    </subcellularLocation>
</comment>
<comment type="similarity">
    <text evidence="2">Belongs to the amino acid-polyamine-organocation (APC) superfamily. Basic amino acid/polyamine antiporter (APA) (TC 2.A.3.2) family.</text>
</comment>
<comment type="caution">
    <text evidence="10">The sequence shown here is derived from an EMBL/GenBank/DDBJ whole genome shotgun (WGS) entry which is preliminary data.</text>
</comment>
<dbReference type="PIRSF" id="PIRSF006060">
    <property type="entry name" value="AA_transporter"/>
    <property type="match status" value="1"/>
</dbReference>
<feature type="transmembrane region" description="Helical" evidence="9">
    <location>
        <begin position="45"/>
        <end position="65"/>
    </location>
</feature>
<organism evidence="10 11">
    <name type="scientific">Caulobacter ginsengisoli</name>
    <dbReference type="NCBI Taxonomy" id="400775"/>
    <lineage>
        <taxon>Bacteria</taxon>
        <taxon>Pseudomonadati</taxon>
        <taxon>Pseudomonadota</taxon>
        <taxon>Alphaproteobacteria</taxon>
        <taxon>Caulobacterales</taxon>
        <taxon>Caulobacteraceae</taxon>
        <taxon>Caulobacter</taxon>
    </lineage>
</organism>
<dbReference type="InterPro" id="IPR050367">
    <property type="entry name" value="APC_superfamily"/>
</dbReference>
<feature type="transmembrane region" description="Helical" evidence="9">
    <location>
        <begin position="229"/>
        <end position="253"/>
    </location>
</feature>